<feature type="region of interest" description="Disordered" evidence="11">
    <location>
        <begin position="173"/>
        <end position="232"/>
    </location>
</feature>
<dbReference type="Pfam" id="PF00067">
    <property type="entry name" value="p450"/>
    <property type="match status" value="1"/>
</dbReference>
<evidence type="ECO:0000256" key="8">
    <source>
        <dbReference type="ARBA" id="ARBA00023004"/>
    </source>
</evidence>
<keyword evidence="8" id="KW-0408">Iron</keyword>
<dbReference type="GO" id="GO:0016705">
    <property type="term" value="F:oxidoreductase activity, acting on paired donors, with incorporation or reduction of molecular oxygen"/>
    <property type="evidence" value="ECO:0007669"/>
    <property type="project" value="InterPro"/>
</dbReference>
<protein>
    <submittedName>
        <fullName evidence="12">Uncharacterized protein</fullName>
    </submittedName>
</protein>
<comment type="subcellular location">
    <subcellularLocation>
        <location evidence="1">Membrane</location>
    </subcellularLocation>
</comment>
<proteinExistence type="inferred from homology"/>
<evidence type="ECO:0000256" key="2">
    <source>
        <dbReference type="ARBA" id="ARBA00010617"/>
    </source>
</evidence>
<dbReference type="EMBL" id="PQIB02000016">
    <property type="protein sequence ID" value="RLM60980.1"/>
    <property type="molecule type" value="Genomic_DNA"/>
</dbReference>
<gene>
    <name evidence="12" type="ORF">C2845_PM14G19360</name>
</gene>
<dbReference type="STRING" id="4540.A0A3L6PNP6"/>
<dbReference type="GO" id="GO:0005506">
    <property type="term" value="F:iron ion binding"/>
    <property type="evidence" value="ECO:0007669"/>
    <property type="project" value="InterPro"/>
</dbReference>
<dbReference type="GO" id="GO:0006629">
    <property type="term" value="P:lipid metabolic process"/>
    <property type="evidence" value="ECO:0007669"/>
    <property type="project" value="UniProtKB-ARBA"/>
</dbReference>
<evidence type="ECO:0000256" key="6">
    <source>
        <dbReference type="ARBA" id="ARBA00022989"/>
    </source>
</evidence>
<feature type="region of interest" description="Disordered" evidence="11">
    <location>
        <begin position="1"/>
        <end position="48"/>
    </location>
</feature>
<name>A0A3L6PNP6_PANMI</name>
<keyword evidence="9" id="KW-0503">Monooxygenase</keyword>
<evidence type="ECO:0000256" key="7">
    <source>
        <dbReference type="ARBA" id="ARBA00023002"/>
    </source>
</evidence>
<evidence type="ECO:0000256" key="10">
    <source>
        <dbReference type="ARBA" id="ARBA00023136"/>
    </source>
</evidence>
<dbReference type="OrthoDB" id="1470350at2759"/>
<keyword evidence="3" id="KW-0349">Heme</keyword>
<evidence type="ECO:0000256" key="9">
    <source>
        <dbReference type="ARBA" id="ARBA00023033"/>
    </source>
</evidence>
<accession>A0A3L6PNP6</accession>
<keyword evidence="7" id="KW-0560">Oxidoreductase</keyword>
<dbReference type="PANTHER" id="PTHR24282">
    <property type="entry name" value="CYTOCHROME P450 FAMILY MEMBER"/>
    <property type="match status" value="1"/>
</dbReference>
<dbReference type="InterPro" id="IPR001128">
    <property type="entry name" value="Cyt_P450"/>
</dbReference>
<dbReference type="InterPro" id="IPR050665">
    <property type="entry name" value="Cytochrome_P450_Monooxygen"/>
</dbReference>
<dbReference type="Gene3D" id="1.10.630.10">
    <property type="entry name" value="Cytochrome P450"/>
    <property type="match status" value="1"/>
</dbReference>
<evidence type="ECO:0000313" key="13">
    <source>
        <dbReference type="Proteomes" id="UP000275267"/>
    </source>
</evidence>
<evidence type="ECO:0000256" key="5">
    <source>
        <dbReference type="ARBA" id="ARBA00022723"/>
    </source>
</evidence>
<dbReference type="GO" id="GO:0016020">
    <property type="term" value="C:membrane"/>
    <property type="evidence" value="ECO:0007669"/>
    <property type="project" value="UniProtKB-SubCell"/>
</dbReference>
<dbReference type="AlphaFoldDB" id="A0A3L6PNP6"/>
<evidence type="ECO:0000256" key="1">
    <source>
        <dbReference type="ARBA" id="ARBA00004370"/>
    </source>
</evidence>
<evidence type="ECO:0000313" key="12">
    <source>
        <dbReference type="EMBL" id="RLM60980.1"/>
    </source>
</evidence>
<keyword evidence="13" id="KW-1185">Reference proteome</keyword>
<dbReference type="InterPro" id="IPR036396">
    <property type="entry name" value="Cyt_P450_sf"/>
</dbReference>
<keyword evidence="10" id="KW-0472">Membrane</keyword>
<dbReference type="GO" id="GO:0020037">
    <property type="term" value="F:heme binding"/>
    <property type="evidence" value="ECO:0007669"/>
    <property type="project" value="InterPro"/>
</dbReference>
<evidence type="ECO:0000256" key="4">
    <source>
        <dbReference type="ARBA" id="ARBA00022692"/>
    </source>
</evidence>
<reference evidence="13" key="1">
    <citation type="journal article" date="2019" name="Nat. Commun.">
        <title>The genome of broomcorn millet.</title>
        <authorList>
            <person name="Zou C."/>
            <person name="Miki D."/>
            <person name="Li D."/>
            <person name="Tang Q."/>
            <person name="Xiao L."/>
            <person name="Rajput S."/>
            <person name="Deng P."/>
            <person name="Jia W."/>
            <person name="Huang R."/>
            <person name="Zhang M."/>
            <person name="Sun Y."/>
            <person name="Hu J."/>
            <person name="Fu X."/>
            <person name="Schnable P.S."/>
            <person name="Li F."/>
            <person name="Zhang H."/>
            <person name="Feng B."/>
            <person name="Zhu X."/>
            <person name="Liu R."/>
            <person name="Schnable J.C."/>
            <person name="Zhu J.-K."/>
            <person name="Zhang H."/>
        </authorList>
    </citation>
    <scope>NUCLEOTIDE SEQUENCE [LARGE SCALE GENOMIC DNA]</scope>
</reference>
<organism evidence="12 13">
    <name type="scientific">Panicum miliaceum</name>
    <name type="common">Proso millet</name>
    <name type="synonym">Broomcorn millet</name>
    <dbReference type="NCBI Taxonomy" id="4540"/>
    <lineage>
        <taxon>Eukaryota</taxon>
        <taxon>Viridiplantae</taxon>
        <taxon>Streptophyta</taxon>
        <taxon>Embryophyta</taxon>
        <taxon>Tracheophyta</taxon>
        <taxon>Spermatophyta</taxon>
        <taxon>Magnoliopsida</taxon>
        <taxon>Liliopsida</taxon>
        <taxon>Poales</taxon>
        <taxon>Poaceae</taxon>
        <taxon>PACMAD clade</taxon>
        <taxon>Panicoideae</taxon>
        <taxon>Panicodae</taxon>
        <taxon>Paniceae</taxon>
        <taxon>Panicinae</taxon>
        <taxon>Panicum</taxon>
        <taxon>Panicum sect. Panicum</taxon>
    </lineage>
</organism>
<comment type="similarity">
    <text evidence="2">Belongs to the cytochrome P450 family.</text>
</comment>
<dbReference type="Proteomes" id="UP000275267">
    <property type="component" value="Unassembled WGS sequence"/>
</dbReference>
<comment type="caution">
    <text evidence="12">The sequence shown here is derived from an EMBL/GenBank/DDBJ whole genome shotgun (WGS) entry which is preliminary data.</text>
</comment>
<dbReference type="PANTHER" id="PTHR24282:SF141">
    <property type="entry name" value="CYTOCHROME P450 714C3"/>
    <property type="match status" value="1"/>
</dbReference>
<evidence type="ECO:0000256" key="11">
    <source>
        <dbReference type="SAM" id="MobiDB-lite"/>
    </source>
</evidence>
<keyword evidence="6" id="KW-1133">Transmembrane helix</keyword>
<sequence>MAARSWVPPTATRADGDKAGAGGREGRSRKQQAGRGSSDREAGSSRVAGGAVSDLTRRAWMATRHGWIHDLYISACRKYLLPTRGNREIRKLDEEARLLILNVMKEHNNGTGKDLLHVIVDGAQGWQLQGRDAEDLIIGNCKGVYFAGHGTTAVTLTWCLMLLATHPEWQECRDHDGDSPAVPSGVADGARGPDGRQDRRPGRPPGDDHPGGQIDAAHQDKDAWGPDGHRHI</sequence>
<feature type="compositionally biased region" description="Basic and acidic residues" evidence="11">
    <location>
        <begin position="191"/>
        <end position="210"/>
    </location>
</feature>
<keyword evidence="5" id="KW-0479">Metal-binding</keyword>
<feature type="compositionally biased region" description="Basic and acidic residues" evidence="11">
    <location>
        <begin position="217"/>
        <end position="232"/>
    </location>
</feature>
<dbReference type="GO" id="GO:0004497">
    <property type="term" value="F:monooxygenase activity"/>
    <property type="evidence" value="ECO:0007669"/>
    <property type="project" value="UniProtKB-KW"/>
</dbReference>
<keyword evidence="4" id="KW-0812">Transmembrane</keyword>
<dbReference type="SUPFAM" id="SSF48264">
    <property type="entry name" value="Cytochrome P450"/>
    <property type="match status" value="1"/>
</dbReference>
<feature type="compositionally biased region" description="Basic and acidic residues" evidence="11">
    <location>
        <begin position="14"/>
        <end position="28"/>
    </location>
</feature>
<evidence type="ECO:0000256" key="3">
    <source>
        <dbReference type="ARBA" id="ARBA00022617"/>
    </source>
</evidence>